<dbReference type="eggNOG" id="COG0659">
    <property type="taxonomic scope" value="Bacteria"/>
</dbReference>
<keyword evidence="3 5" id="KW-1133">Transmembrane helix</keyword>
<keyword evidence="4 5" id="KW-0472">Membrane</keyword>
<feature type="transmembrane region" description="Helical" evidence="5">
    <location>
        <begin position="87"/>
        <end position="105"/>
    </location>
</feature>
<feature type="transmembrane region" description="Helical" evidence="5">
    <location>
        <begin position="117"/>
        <end position="135"/>
    </location>
</feature>
<dbReference type="InterPro" id="IPR036513">
    <property type="entry name" value="STAS_dom_sf"/>
</dbReference>
<feature type="transmembrane region" description="Helical" evidence="5">
    <location>
        <begin position="240"/>
        <end position="262"/>
    </location>
</feature>
<dbReference type="CDD" id="cd07042">
    <property type="entry name" value="STAS_SulP_like_sulfate_transporter"/>
    <property type="match status" value="1"/>
</dbReference>
<keyword evidence="8" id="KW-1185">Reference proteome</keyword>
<organism evidence="7 8">
    <name type="scientific">Vibrio halioticoli NBRC 102217</name>
    <dbReference type="NCBI Taxonomy" id="1219072"/>
    <lineage>
        <taxon>Bacteria</taxon>
        <taxon>Pseudomonadati</taxon>
        <taxon>Pseudomonadota</taxon>
        <taxon>Gammaproteobacteria</taxon>
        <taxon>Vibrionales</taxon>
        <taxon>Vibrionaceae</taxon>
        <taxon>Vibrio</taxon>
    </lineage>
</organism>
<evidence type="ECO:0000259" key="6">
    <source>
        <dbReference type="PROSITE" id="PS50801"/>
    </source>
</evidence>
<dbReference type="Pfam" id="PF01740">
    <property type="entry name" value="STAS"/>
    <property type="match status" value="1"/>
</dbReference>
<feature type="transmembrane region" description="Helical" evidence="5">
    <location>
        <begin position="155"/>
        <end position="172"/>
    </location>
</feature>
<comment type="caution">
    <text evidence="7">The sequence shown here is derived from an EMBL/GenBank/DDBJ whole genome shotgun (WGS) entry which is preliminary data.</text>
</comment>
<evidence type="ECO:0000256" key="3">
    <source>
        <dbReference type="ARBA" id="ARBA00022989"/>
    </source>
</evidence>
<feature type="transmembrane region" description="Helical" evidence="5">
    <location>
        <begin position="339"/>
        <end position="358"/>
    </location>
</feature>
<dbReference type="AlphaFoldDB" id="V5FEK9"/>
<evidence type="ECO:0000256" key="4">
    <source>
        <dbReference type="ARBA" id="ARBA00023136"/>
    </source>
</evidence>
<feature type="transmembrane region" description="Helical" evidence="5">
    <location>
        <begin position="370"/>
        <end position="401"/>
    </location>
</feature>
<dbReference type="InterPro" id="IPR052706">
    <property type="entry name" value="Membrane-Transporter-like"/>
</dbReference>
<dbReference type="PANTHER" id="PTHR43310:SF1">
    <property type="entry name" value="SULFATE TRANSPORTER YBAR-RELATED"/>
    <property type="match status" value="1"/>
</dbReference>
<evidence type="ECO:0000313" key="7">
    <source>
        <dbReference type="EMBL" id="GAD88291.1"/>
    </source>
</evidence>
<accession>V5FEK9</accession>
<dbReference type="PANTHER" id="PTHR43310">
    <property type="entry name" value="SULFATE TRANSPORTER YBAR-RELATED"/>
    <property type="match status" value="1"/>
</dbReference>
<dbReference type="PROSITE" id="PS50801">
    <property type="entry name" value="STAS"/>
    <property type="match status" value="1"/>
</dbReference>
<dbReference type="Gene3D" id="3.30.750.24">
    <property type="entry name" value="STAS domain"/>
    <property type="match status" value="1"/>
</dbReference>
<dbReference type="SUPFAM" id="SSF52091">
    <property type="entry name" value="SpoIIaa-like"/>
    <property type="match status" value="1"/>
</dbReference>
<dbReference type="EMBL" id="BAUJ01000004">
    <property type="protein sequence ID" value="GAD88291.1"/>
    <property type="molecule type" value="Genomic_DNA"/>
</dbReference>
<feature type="transmembrane region" description="Helical" evidence="5">
    <location>
        <begin position="42"/>
        <end position="59"/>
    </location>
</feature>
<feature type="domain" description="STAS" evidence="6">
    <location>
        <begin position="416"/>
        <end position="519"/>
    </location>
</feature>
<dbReference type="InterPro" id="IPR011547">
    <property type="entry name" value="SLC26A/SulP_dom"/>
</dbReference>
<gene>
    <name evidence="7" type="ORF">VHA01S_004_00650</name>
</gene>
<evidence type="ECO:0000313" key="8">
    <source>
        <dbReference type="Proteomes" id="UP000017800"/>
    </source>
</evidence>
<dbReference type="GO" id="GO:0016020">
    <property type="term" value="C:membrane"/>
    <property type="evidence" value="ECO:0007669"/>
    <property type="project" value="UniProtKB-SubCell"/>
</dbReference>
<dbReference type="Pfam" id="PF00916">
    <property type="entry name" value="Sulfate_transp"/>
    <property type="match status" value="1"/>
</dbReference>
<dbReference type="OrthoDB" id="9771198at2"/>
<feature type="transmembrane region" description="Helical" evidence="5">
    <location>
        <begin position="179"/>
        <end position="198"/>
    </location>
</feature>
<dbReference type="RefSeq" id="WP_023402680.1">
    <property type="nucleotide sequence ID" value="NZ_BAUJ01000004.1"/>
</dbReference>
<dbReference type="InterPro" id="IPR002645">
    <property type="entry name" value="STAS_dom"/>
</dbReference>
<feature type="transmembrane region" description="Helical" evidence="5">
    <location>
        <begin position="313"/>
        <end position="333"/>
    </location>
</feature>
<protein>
    <submittedName>
        <fullName evidence="7">Putative sulfate transporter</fullName>
    </submittedName>
</protein>
<name>V5FEK9_9VIBR</name>
<sequence length="519" mass="55230">MFESPQFSTTSVKNDVLSGLTVALALVPEAVAFAFVAGVDPMVGLYAAFIVGLITSIFGGRPGMISGATGAMAVVMVSLVAVHGVQYLFATIMLTGILQILAGVFKLGKFIRIVPHPVMIGFVNGLAIVIFLAQLGQFKAPDVAGVMTWLPSDQMAVMFALIALTMAIIYFLPKFTTAIPSSLVAIVTVTLIVHFFGLDTRTVVDFLRAMSGDSNATLAGSLPTFSIPQVPLSLETLKIILPYAIILAAIGLIESLLTLTVLDEMTNTRGKSNRECVGQGIANLSCSVFGAMGGCAMIGQSMININSGGRGRLSGIVAALALLMFILFTSGLIEMIPLAALVGVMFMVVIGTFEWATFKLARRVPKQDFFVIILVTVVTVLTDLAVAVAVGVIASALMFAWQHAKHIYASSQLNEEGSKVYQIHGPVFFGSVANFLELFDAKNDPEDVIVDFADSRVTDHSAIEAIETLAERYNAEGKTLHLRHLSQDCRALLDKAGSLVEINVKEDPSYKVATDVLAG</sequence>
<proteinExistence type="predicted"/>
<dbReference type="Proteomes" id="UP000017800">
    <property type="component" value="Unassembled WGS sequence"/>
</dbReference>
<evidence type="ECO:0000256" key="5">
    <source>
        <dbReference type="SAM" id="Phobius"/>
    </source>
</evidence>
<evidence type="ECO:0000256" key="2">
    <source>
        <dbReference type="ARBA" id="ARBA00022692"/>
    </source>
</evidence>
<evidence type="ECO:0000256" key="1">
    <source>
        <dbReference type="ARBA" id="ARBA00004141"/>
    </source>
</evidence>
<keyword evidence="2 5" id="KW-0812">Transmembrane</keyword>
<reference evidence="7 8" key="1">
    <citation type="submission" date="2013-11" db="EMBL/GenBank/DDBJ databases">
        <title>Whole genome shotgun sequence of Vibrio halioticoli NBRC 102217.</title>
        <authorList>
            <person name="Isaki S."/>
            <person name="Kimura A."/>
            <person name="Ohji S."/>
            <person name="Hosoyama A."/>
            <person name="Fujita N."/>
            <person name="Hashimoto M."/>
            <person name="Hosoyama Y."/>
            <person name="Yamazoe A."/>
        </authorList>
    </citation>
    <scope>NUCLEOTIDE SEQUENCE [LARGE SCALE GENOMIC DNA]</scope>
    <source>
        <strain evidence="7 8">NBRC 102217</strain>
    </source>
</reference>
<comment type="subcellular location">
    <subcellularLocation>
        <location evidence="1">Membrane</location>
        <topology evidence="1">Multi-pass membrane protein</topology>
    </subcellularLocation>
</comment>